<evidence type="ECO:0000256" key="1">
    <source>
        <dbReference type="ARBA" id="ARBA00022475"/>
    </source>
</evidence>
<keyword evidence="2" id="KW-0997">Cell inner membrane</keyword>
<dbReference type="SUPFAM" id="SSF56300">
    <property type="entry name" value="Metallo-dependent phosphatases"/>
    <property type="match status" value="1"/>
</dbReference>
<feature type="domain" description="Calcineurin-like phosphoesterase" evidence="6">
    <location>
        <begin position="25"/>
        <end position="230"/>
    </location>
</feature>
<dbReference type="Proteomes" id="UP000183995">
    <property type="component" value="Unassembled WGS sequence"/>
</dbReference>
<dbReference type="RefSeq" id="WP_073076685.1">
    <property type="nucleotide sequence ID" value="NZ_FQXV01000003.1"/>
</dbReference>
<reference evidence="7 8" key="1">
    <citation type="submission" date="2016-11" db="EMBL/GenBank/DDBJ databases">
        <authorList>
            <person name="Jaros S."/>
            <person name="Januszkiewicz K."/>
            <person name="Wedrychowicz H."/>
        </authorList>
    </citation>
    <scope>NUCLEOTIDE SEQUENCE [LARGE SCALE GENOMIC DNA]</scope>
    <source>
        <strain evidence="7 8">DSM 10068</strain>
    </source>
</reference>
<dbReference type="STRING" id="1123282.SAMN02745823_01127"/>
<gene>
    <name evidence="7" type="ORF">SAMN02745823_01127</name>
</gene>
<dbReference type="AlphaFoldDB" id="A0A1M5W8W1"/>
<dbReference type="GO" id="GO:0046872">
    <property type="term" value="F:metal ion binding"/>
    <property type="evidence" value="ECO:0007669"/>
    <property type="project" value="UniProtKB-KW"/>
</dbReference>
<dbReference type="InterPro" id="IPR029052">
    <property type="entry name" value="Metallo-depent_PP-like"/>
</dbReference>
<dbReference type="InterPro" id="IPR043461">
    <property type="entry name" value="LpxH-like"/>
</dbReference>
<protein>
    <submittedName>
        <fullName evidence="7">UDP-2,3-diacylglucosamine pyrophosphatase LpxH</fullName>
    </submittedName>
</protein>
<keyword evidence="8" id="KW-1185">Reference proteome</keyword>
<dbReference type="Gene3D" id="3.60.21.10">
    <property type="match status" value="1"/>
</dbReference>
<name>A0A1M5W8W1_9FIRM</name>
<dbReference type="InterPro" id="IPR004843">
    <property type="entry name" value="Calcineurin-like_PHP"/>
</dbReference>
<proteinExistence type="predicted"/>
<evidence type="ECO:0000313" key="8">
    <source>
        <dbReference type="Proteomes" id="UP000183995"/>
    </source>
</evidence>
<organism evidence="7 8">
    <name type="scientific">Sporobacter termitidis DSM 10068</name>
    <dbReference type="NCBI Taxonomy" id="1123282"/>
    <lineage>
        <taxon>Bacteria</taxon>
        <taxon>Bacillati</taxon>
        <taxon>Bacillota</taxon>
        <taxon>Clostridia</taxon>
        <taxon>Eubacteriales</taxon>
        <taxon>Oscillospiraceae</taxon>
        <taxon>Sporobacter</taxon>
    </lineage>
</organism>
<evidence type="ECO:0000259" key="6">
    <source>
        <dbReference type="Pfam" id="PF00149"/>
    </source>
</evidence>
<dbReference type="OrthoDB" id="9773199at2"/>
<dbReference type="Pfam" id="PF00149">
    <property type="entry name" value="Metallophos"/>
    <property type="match status" value="1"/>
</dbReference>
<evidence type="ECO:0000256" key="3">
    <source>
        <dbReference type="ARBA" id="ARBA00022723"/>
    </source>
</evidence>
<keyword evidence="4" id="KW-0472">Membrane</keyword>
<sequence>MFSFNKRIDDAYEAALTVKLGDTSKFVIMSDVHRGGGNWADDFAKNQVVYYAALKSYNRQGYTYIELGDGDELWKYKRFSEITTVHKDVFLLLEQFYKDNRIYFVYGNHDIKKKYKPGMLAGRYDEAMKTKVPLFPGAKIYESILLRYGAAGRALFLLHGHQADFLNDRLWRLARFLVRHVWGPMELFGLTNDPTSAARNNKVKEKVEKRLSGWTKETGTLMLAGHTHRPVFPEPGEGKYFNDGSCVHPYSITGIEISLGNITLVKWGQKTHEDGTVYVGKDIIAGPHRLTEYFT</sequence>
<keyword evidence="3" id="KW-0479">Metal-binding</keyword>
<evidence type="ECO:0000256" key="2">
    <source>
        <dbReference type="ARBA" id="ARBA00022519"/>
    </source>
</evidence>
<dbReference type="PANTHER" id="PTHR34990">
    <property type="entry name" value="UDP-2,3-DIACYLGLUCOSAMINE HYDROLASE-RELATED"/>
    <property type="match status" value="1"/>
</dbReference>
<dbReference type="GO" id="GO:0008758">
    <property type="term" value="F:UDP-2,3-diacylglucosamine hydrolase activity"/>
    <property type="evidence" value="ECO:0007669"/>
    <property type="project" value="TreeGrafter"/>
</dbReference>
<keyword evidence="5" id="KW-0464">Manganese</keyword>
<evidence type="ECO:0000256" key="5">
    <source>
        <dbReference type="ARBA" id="ARBA00023211"/>
    </source>
</evidence>
<keyword evidence="1" id="KW-1003">Cell membrane</keyword>
<evidence type="ECO:0000256" key="4">
    <source>
        <dbReference type="ARBA" id="ARBA00023136"/>
    </source>
</evidence>
<evidence type="ECO:0000313" key="7">
    <source>
        <dbReference type="EMBL" id="SHH83905.1"/>
    </source>
</evidence>
<dbReference type="GO" id="GO:0016020">
    <property type="term" value="C:membrane"/>
    <property type="evidence" value="ECO:0007669"/>
    <property type="project" value="GOC"/>
</dbReference>
<dbReference type="GO" id="GO:0009245">
    <property type="term" value="P:lipid A biosynthetic process"/>
    <property type="evidence" value="ECO:0007669"/>
    <property type="project" value="TreeGrafter"/>
</dbReference>
<dbReference type="EMBL" id="FQXV01000003">
    <property type="protein sequence ID" value="SHH83905.1"/>
    <property type="molecule type" value="Genomic_DNA"/>
</dbReference>
<accession>A0A1M5W8W1</accession>